<dbReference type="OrthoDB" id="5962859at2759"/>
<comment type="similarity">
    <text evidence="9">Belongs to the SPACA4/bouncer family.</text>
</comment>
<name>A0A9W7WHC0_TRIRA</name>
<evidence type="ECO:0000256" key="9">
    <source>
        <dbReference type="ARBA" id="ARBA00029446"/>
    </source>
</evidence>
<dbReference type="InterPro" id="IPR045860">
    <property type="entry name" value="Snake_toxin-like_sf"/>
</dbReference>
<keyword evidence="4 10" id="KW-0732">Signal</keyword>
<evidence type="ECO:0000256" key="4">
    <source>
        <dbReference type="ARBA" id="ARBA00022729"/>
    </source>
</evidence>
<evidence type="ECO:0000256" key="6">
    <source>
        <dbReference type="ARBA" id="ARBA00023157"/>
    </source>
</evidence>
<keyword evidence="7" id="KW-0325">Glycoprotein</keyword>
<gene>
    <name evidence="12" type="ORF">IRJ41_018415</name>
</gene>
<keyword evidence="2" id="KW-1003">Cell membrane</keyword>
<feature type="signal peptide" evidence="10">
    <location>
        <begin position="1"/>
        <end position="20"/>
    </location>
</feature>
<feature type="chain" id="PRO_5040737813" evidence="10">
    <location>
        <begin position="21"/>
        <end position="126"/>
    </location>
</feature>
<evidence type="ECO:0000256" key="1">
    <source>
        <dbReference type="ARBA" id="ARBA00004609"/>
    </source>
</evidence>
<reference evidence="12" key="1">
    <citation type="submission" date="2021-02" db="EMBL/GenBank/DDBJ databases">
        <title>Comparative genomics reveals that relaxation of natural selection precedes convergent phenotypic evolution of cavefish.</title>
        <authorList>
            <person name="Peng Z."/>
        </authorList>
    </citation>
    <scope>NUCLEOTIDE SEQUENCE</scope>
    <source>
        <tissue evidence="12">Muscle</tissue>
    </source>
</reference>
<dbReference type="PANTHER" id="PTHR47613:SF1">
    <property type="entry name" value="SPERM ACROSOME MEMBRANE-ASSOCIATED PROTEIN 4"/>
    <property type="match status" value="1"/>
</dbReference>
<organism evidence="12 13">
    <name type="scientific">Triplophysa rosa</name>
    <name type="common">Cave loach</name>
    <dbReference type="NCBI Taxonomy" id="992332"/>
    <lineage>
        <taxon>Eukaryota</taxon>
        <taxon>Metazoa</taxon>
        <taxon>Chordata</taxon>
        <taxon>Craniata</taxon>
        <taxon>Vertebrata</taxon>
        <taxon>Euteleostomi</taxon>
        <taxon>Actinopterygii</taxon>
        <taxon>Neopterygii</taxon>
        <taxon>Teleostei</taxon>
        <taxon>Ostariophysi</taxon>
        <taxon>Cypriniformes</taxon>
        <taxon>Nemacheilidae</taxon>
        <taxon>Triplophysa</taxon>
    </lineage>
</organism>
<dbReference type="Pfam" id="PF00021">
    <property type="entry name" value="UPAR_LY6"/>
    <property type="match status" value="1"/>
</dbReference>
<protein>
    <submittedName>
        <fullName evidence="12">Sperm acrosome membrane-associated protein 4-like</fullName>
    </submittedName>
</protein>
<evidence type="ECO:0000313" key="13">
    <source>
        <dbReference type="Proteomes" id="UP001059041"/>
    </source>
</evidence>
<dbReference type="PANTHER" id="PTHR47613">
    <property type="entry name" value="SPERM ACROSOME MEMBRANE-ASSOCIATED PROTEIN 4"/>
    <property type="match status" value="1"/>
</dbReference>
<keyword evidence="13" id="KW-1185">Reference proteome</keyword>
<dbReference type="AlphaFoldDB" id="A0A9W7WHC0"/>
<evidence type="ECO:0000256" key="2">
    <source>
        <dbReference type="ARBA" id="ARBA00022475"/>
    </source>
</evidence>
<evidence type="ECO:0000256" key="7">
    <source>
        <dbReference type="ARBA" id="ARBA00023180"/>
    </source>
</evidence>
<dbReference type="EMBL" id="JAFHDT010000016">
    <property type="protein sequence ID" value="KAI7799110.1"/>
    <property type="molecule type" value="Genomic_DNA"/>
</dbReference>
<dbReference type="InterPro" id="IPR016054">
    <property type="entry name" value="LY6_UPA_recep-like"/>
</dbReference>
<evidence type="ECO:0000313" key="12">
    <source>
        <dbReference type="EMBL" id="KAI7799110.1"/>
    </source>
</evidence>
<dbReference type="GO" id="GO:0098552">
    <property type="term" value="C:side of membrane"/>
    <property type="evidence" value="ECO:0007669"/>
    <property type="project" value="UniProtKB-KW"/>
</dbReference>
<keyword evidence="5" id="KW-0472">Membrane</keyword>
<proteinExistence type="inferred from homology"/>
<evidence type="ECO:0000256" key="5">
    <source>
        <dbReference type="ARBA" id="ARBA00023136"/>
    </source>
</evidence>
<keyword evidence="8" id="KW-0449">Lipoprotein</keyword>
<evidence type="ECO:0000256" key="8">
    <source>
        <dbReference type="ARBA" id="ARBA00023288"/>
    </source>
</evidence>
<comment type="caution">
    <text evidence="12">The sequence shown here is derived from an EMBL/GenBank/DDBJ whole genome shotgun (WGS) entry which is preliminary data.</text>
</comment>
<comment type="subcellular location">
    <subcellularLocation>
        <location evidence="1">Cell membrane</location>
        <topology evidence="1">Lipid-anchor</topology>
        <topology evidence="1">GPI-anchor</topology>
    </subcellularLocation>
</comment>
<keyword evidence="3" id="KW-0336">GPI-anchor</keyword>
<feature type="domain" description="UPAR/Ly6" evidence="11">
    <location>
        <begin position="21"/>
        <end position="115"/>
    </location>
</feature>
<dbReference type="Proteomes" id="UP001059041">
    <property type="component" value="Linkage Group LG16"/>
</dbReference>
<dbReference type="InterPro" id="IPR046354">
    <property type="entry name" value="SPACA4/Bouncer"/>
</dbReference>
<evidence type="ECO:0000256" key="10">
    <source>
        <dbReference type="SAM" id="SignalP"/>
    </source>
</evidence>
<dbReference type="Gene3D" id="2.10.60.10">
    <property type="entry name" value="CD59"/>
    <property type="match status" value="1"/>
</dbReference>
<dbReference type="SUPFAM" id="SSF57302">
    <property type="entry name" value="Snake toxin-like"/>
    <property type="match status" value="1"/>
</dbReference>
<dbReference type="GO" id="GO:0005886">
    <property type="term" value="C:plasma membrane"/>
    <property type="evidence" value="ECO:0007669"/>
    <property type="project" value="UniProtKB-SubCell"/>
</dbReference>
<dbReference type="GO" id="GO:0035036">
    <property type="term" value="P:sperm-egg recognition"/>
    <property type="evidence" value="ECO:0007669"/>
    <property type="project" value="TreeGrafter"/>
</dbReference>
<sequence length="126" mass="13147">MNKVFLLVLAVALCFIGAQALECYQCTAGVGSLCVTSKVTCTSSSEHCFSGVGKAVGFLDIKSKGCLGVSECNKTSNVNFPTNASTLFSMTRTCCNTDLCNSAPDRSHVSALVMTLAAVAAIKFIM</sequence>
<accession>A0A9W7WHC0</accession>
<evidence type="ECO:0000259" key="11">
    <source>
        <dbReference type="SMART" id="SM00134"/>
    </source>
</evidence>
<dbReference type="SMART" id="SM00134">
    <property type="entry name" value="LU"/>
    <property type="match status" value="1"/>
</dbReference>
<evidence type="ECO:0000256" key="3">
    <source>
        <dbReference type="ARBA" id="ARBA00022622"/>
    </source>
</evidence>
<keyword evidence="6" id="KW-1015">Disulfide bond</keyword>